<feature type="region of interest" description="Disordered" evidence="6">
    <location>
        <begin position="14"/>
        <end position="33"/>
    </location>
</feature>
<dbReference type="SMART" id="SM00102">
    <property type="entry name" value="ADF"/>
    <property type="match status" value="1"/>
</dbReference>
<reference evidence="8 9" key="2">
    <citation type="journal article" date="2014" name="J. Gen. Appl. Microbiol.">
        <title>The early diverging ascomycetous budding yeast Saitoella complicata has three histone deacetylases belonging to the Clr6, Hos2, and Rpd3 lineages.</title>
        <authorList>
            <person name="Nishida H."/>
            <person name="Matsumoto T."/>
            <person name="Kondo S."/>
            <person name="Hamamoto M."/>
            <person name="Yoshikawa H."/>
        </authorList>
    </citation>
    <scope>NUCLEOTIDE SEQUENCE [LARGE SCALE GENOMIC DNA]</scope>
    <source>
        <strain evidence="8 9">NRRL Y-17804</strain>
    </source>
</reference>
<keyword evidence="4" id="KW-0009">Actin-binding</keyword>
<evidence type="ECO:0000313" key="8">
    <source>
        <dbReference type="EMBL" id="GAO46219.1"/>
    </source>
</evidence>
<dbReference type="InterPro" id="IPR002108">
    <property type="entry name" value="ADF-H"/>
</dbReference>
<dbReference type="PANTHER" id="PTHR11913">
    <property type="entry name" value="COFILIN-RELATED"/>
    <property type="match status" value="1"/>
</dbReference>
<accession>A0A0E9N8S2</accession>
<dbReference type="PROSITE" id="PS51263">
    <property type="entry name" value="ADF_H"/>
    <property type="match status" value="1"/>
</dbReference>
<dbReference type="AlphaFoldDB" id="A0A0E9N8S2"/>
<dbReference type="STRING" id="698492.A0A0E9N8S2"/>
<dbReference type="CDD" id="cd11286">
    <property type="entry name" value="ADF_cofilin_like"/>
    <property type="match status" value="1"/>
</dbReference>
<feature type="domain" description="ADF-H" evidence="7">
    <location>
        <begin position="50"/>
        <end position="181"/>
    </location>
</feature>
<gene>
    <name evidence="8" type="ORF">G7K_0454-t1</name>
</gene>
<dbReference type="Pfam" id="PF00241">
    <property type="entry name" value="Cofilin_ADF"/>
    <property type="match status" value="1"/>
</dbReference>
<dbReference type="Proteomes" id="UP000033140">
    <property type="component" value="Unassembled WGS sequence"/>
</dbReference>
<name>A0A0E9N8S2_SAICN</name>
<evidence type="ECO:0000256" key="3">
    <source>
        <dbReference type="ARBA" id="ARBA00015630"/>
    </source>
</evidence>
<comment type="similarity">
    <text evidence="2">Belongs to the actin-binding proteins ADF family.</text>
</comment>
<dbReference type="InterPro" id="IPR029006">
    <property type="entry name" value="ADF-H/Gelsolin-like_dom_sf"/>
</dbReference>
<reference evidence="8 9" key="3">
    <citation type="journal article" date="2015" name="Genome Announc.">
        <title>Draft Genome Sequence of the Archiascomycetous Yeast Saitoella complicata.</title>
        <authorList>
            <person name="Yamauchi K."/>
            <person name="Kondo S."/>
            <person name="Hamamoto M."/>
            <person name="Takahashi Y."/>
            <person name="Ogura Y."/>
            <person name="Hayashi T."/>
            <person name="Nishida H."/>
        </authorList>
    </citation>
    <scope>NUCLEOTIDE SEQUENCE [LARGE SCALE GENOMIC DNA]</scope>
    <source>
        <strain evidence="8 9">NRRL Y-17804</strain>
    </source>
</reference>
<sequence>MASTWGALARAASSAAFERDDDETNKPPNTNTRFPLLPTTKLSYKMSRSGVAVSSDCQDAFNDLQFGKKTKFIVFRLNDARTEIIVEKTSNSADYEEFLACLPENDCRYAVYDVEFEKAGEGKRNKIAFYTWSPDTAPIKSKMVYASSKESLRRSFNGIGAEIQGTEFSEVSWDAVLEKMMRV</sequence>
<dbReference type="GO" id="GO:0003779">
    <property type="term" value="F:actin binding"/>
    <property type="evidence" value="ECO:0007669"/>
    <property type="project" value="UniProtKB-KW"/>
</dbReference>
<reference evidence="8 9" key="1">
    <citation type="journal article" date="2011" name="J. Gen. Appl. Microbiol.">
        <title>Draft genome sequencing of the enigmatic yeast Saitoella complicata.</title>
        <authorList>
            <person name="Nishida H."/>
            <person name="Hamamoto M."/>
            <person name="Sugiyama J."/>
        </authorList>
    </citation>
    <scope>NUCLEOTIDE SEQUENCE [LARGE SCALE GENOMIC DNA]</scope>
    <source>
        <strain evidence="8 9">NRRL Y-17804</strain>
    </source>
</reference>
<evidence type="ECO:0000256" key="6">
    <source>
        <dbReference type="SAM" id="MobiDB-lite"/>
    </source>
</evidence>
<dbReference type="SUPFAM" id="SSF55753">
    <property type="entry name" value="Actin depolymerizing proteins"/>
    <property type="match status" value="1"/>
</dbReference>
<evidence type="ECO:0000256" key="5">
    <source>
        <dbReference type="ARBA" id="ARBA00032427"/>
    </source>
</evidence>
<comment type="caution">
    <text evidence="8">The sequence shown here is derived from an EMBL/GenBank/DDBJ whole genome shotgun (WGS) entry which is preliminary data.</text>
</comment>
<dbReference type="InterPro" id="IPR017904">
    <property type="entry name" value="ADF/Cofilin"/>
</dbReference>
<protein>
    <recommendedName>
        <fullName evidence="3">Cofilin</fullName>
    </recommendedName>
    <alternativeName>
        <fullName evidence="5">Actin-depolymerizing factor 1</fullName>
    </alternativeName>
</protein>
<dbReference type="OMA" id="ITFYSWS"/>
<comment type="subcellular location">
    <subcellularLocation>
        <location evidence="1">Nucleus matrix</location>
    </subcellularLocation>
</comment>
<dbReference type="GO" id="GO:0015629">
    <property type="term" value="C:actin cytoskeleton"/>
    <property type="evidence" value="ECO:0007669"/>
    <property type="project" value="InterPro"/>
</dbReference>
<evidence type="ECO:0000313" key="9">
    <source>
        <dbReference type="Proteomes" id="UP000033140"/>
    </source>
</evidence>
<evidence type="ECO:0000256" key="2">
    <source>
        <dbReference type="ARBA" id="ARBA00006844"/>
    </source>
</evidence>
<evidence type="ECO:0000259" key="7">
    <source>
        <dbReference type="PROSITE" id="PS51263"/>
    </source>
</evidence>
<keyword evidence="9" id="KW-1185">Reference proteome</keyword>
<evidence type="ECO:0000256" key="1">
    <source>
        <dbReference type="ARBA" id="ARBA00004109"/>
    </source>
</evidence>
<evidence type="ECO:0000256" key="4">
    <source>
        <dbReference type="ARBA" id="ARBA00023203"/>
    </source>
</evidence>
<organism evidence="8 9">
    <name type="scientific">Saitoella complicata (strain BCRC 22490 / CBS 7301 / JCM 7358 / NBRC 10748 / NRRL Y-17804)</name>
    <dbReference type="NCBI Taxonomy" id="698492"/>
    <lineage>
        <taxon>Eukaryota</taxon>
        <taxon>Fungi</taxon>
        <taxon>Dikarya</taxon>
        <taxon>Ascomycota</taxon>
        <taxon>Taphrinomycotina</taxon>
        <taxon>Taphrinomycotina incertae sedis</taxon>
        <taxon>Saitoella</taxon>
    </lineage>
</organism>
<dbReference type="EMBL" id="BACD03000003">
    <property type="protein sequence ID" value="GAO46219.1"/>
    <property type="molecule type" value="Genomic_DNA"/>
</dbReference>
<dbReference type="GO" id="GO:0016363">
    <property type="term" value="C:nuclear matrix"/>
    <property type="evidence" value="ECO:0007669"/>
    <property type="project" value="UniProtKB-SubCell"/>
</dbReference>
<proteinExistence type="inferred from homology"/>
<dbReference type="Gene3D" id="3.40.20.10">
    <property type="entry name" value="Severin"/>
    <property type="match status" value="1"/>
</dbReference>
<dbReference type="GO" id="GO:0030042">
    <property type="term" value="P:actin filament depolymerization"/>
    <property type="evidence" value="ECO:0007669"/>
    <property type="project" value="InterPro"/>
</dbReference>